<dbReference type="Gene3D" id="1.25.10.10">
    <property type="entry name" value="Leucine-rich Repeat Variant"/>
    <property type="match status" value="3"/>
</dbReference>
<evidence type="ECO:0000313" key="1">
    <source>
        <dbReference type="EMBL" id="MBB4761132.1"/>
    </source>
</evidence>
<comment type="caution">
    <text evidence="1">The sequence shown here is derived from an EMBL/GenBank/DDBJ whole genome shotgun (WGS) entry which is preliminary data.</text>
</comment>
<gene>
    <name evidence="1" type="ORF">BJ971_001688</name>
</gene>
<protein>
    <submittedName>
        <fullName evidence="1">HEAT repeat protein</fullName>
    </submittedName>
</protein>
<keyword evidence="2" id="KW-1185">Reference proteome</keyword>
<name>A0A7W7HUQ1_9ACTN</name>
<reference evidence="1 2" key="1">
    <citation type="submission" date="2020-08" db="EMBL/GenBank/DDBJ databases">
        <title>Sequencing the genomes of 1000 actinobacteria strains.</title>
        <authorList>
            <person name="Klenk H.-P."/>
        </authorList>
    </citation>
    <scope>NUCLEOTIDE SEQUENCE [LARGE SCALE GENOMIC DNA]</scope>
    <source>
        <strain evidence="1 2">DSM 43149</strain>
    </source>
</reference>
<sequence length="642" mass="67776">MAGSVDVLDGLDEVAWESMTHAYGAATDVPAGLRGLIDTDPAVREAALDFMYGSVHHQGDIYDSTLAAVPFLLRVVADRRPPGRAAVVELLAGIGNAEHGGALTPREARANAAVGAAYPIFLDLLTDPEPAVRAATCTALLACRDRPAGARAALRQRFDEEPDAGVRTAVVAAAAELARRAGDGAATGTWLAEVLRDDPDHGVRAAALTQAITLTEHGGPPVEVETALALLAQHGTGPRRRRADLGELVIGLSNSMGDRLGQRMDLLVALLRSPDRRRRESGVPAAGYLVNCWRADYAPLAVLVAEEVTRGRAAARAGAYQALGMMDVHAAPAADALVAALTDSDRIVRDSARDGKAPWVIASDSGAVVGPALSALAGTGDPRALPMLAWVLETEAVPRGIGALVGRYGARAADLAPLIVRRRRELPGADQRRSDLIGALIRIGPAAAATTDDLLAEPLDRGAIRALGGFGPAARRAEQRLTESVGTGHRIEAAFAATAIWRVCGDDSAARHVLDRYGDDQYGKRDMTSLIAAVGAPLADFAPYLRDLLRDEDFWVRMDAARALWSAAGDAEDTLPVLAYGWRESADTRRATAEVLARMGPSAAPARPLLLAELRERRRCLTPVRDDEELLSLCRTALEASG</sequence>
<dbReference type="EMBL" id="JACHNH010000001">
    <property type="protein sequence ID" value="MBB4761132.1"/>
    <property type="molecule type" value="Genomic_DNA"/>
</dbReference>
<proteinExistence type="predicted"/>
<dbReference type="SUPFAM" id="SSF48371">
    <property type="entry name" value="ARM repeat"/>
    <property type="match status" value="1"/>
</dbReference>
<dbReference type="RefSeq" id="WP_184991359.1">
    <property type="nucleotide sequence ID" value="NZ_BOMK01000013.1"/>
</dbReference>
<organism evidence="1 2">
    <name type="scientific">Actinoplanes digitatis</name>
    <dbReference type="NCBI Taxonomy" id="1868"/>
    <lineage>
        <taxon>Bacteria</taxon>
        <taxon>Bacillati</taxon>
        <taxon>Actinomycetota</taxon>
        <taxon>Actinomycetes</taxon>
        <taxon>Micromonosporales</taxon>
        <taxon>Micromonosporaceae</taxon>
        <taxon>Actinoplanes</taxon>
    </lineage>
</organism>
<dbReference type="Proteomes" id="UP000578112">
    <property type="component" value="Unassembled WGS sequence"/>
</dbReference>
<dbReference type="AlphaFoldDB" id="A0A7W7HUQ1"/>
<dbReference type="Pfam" id="PF13646">
    <property type="entry name" value="HEAT_2"/>
    <property type="match status" value="1"/>
</dbReference>
<accession>A0A7W7HUQ1</accession>
<evidence type="ECO:0000313" key="2">
    <source>
        <dbReference type="Proteomes" id="UP000578112"/>
    </source>
</evidence>
<dbReference type="InterPro" id="IPR011989">
    <property type="entry name" value="ARM-like"/>
</dbReference>
<dbReference type="InterPro" id="IPR016024">
    <property type="entry name" value="ARM-type_fold"/>
</dbReference>